<sequence>MEQKPNTAGQKGQPYTDNHYVPKFLLDEWCVPDPGRNDARFLHAIGHGYAGLAIVTRVPRRVANSPFLYGIKLEDGHFTTLLESGYFTPKIDTRGAAAHLKLASLGVGGLSETERMSWARFLCAQMIRVPSIAERMRELLEHDSAFEGASVESLKYGLDSDEEELIDEVAEKVGENVVIHAPAWFPVTIAALVRTRPFLTSHWLVRDIPSQGDELLLSDNPFVLSSSEDDEDFICALPLTPRKLFIAASPQSAADKLSSVEISELVRETNEFVVSNAMKWVFATDDRLADFVTKYLSLAQQ</sequence>
<dbReference type="Pfam" id="PF14022">
    <property type="entry name" value="DUF4238"/>
    <property type="match status" value="1"/>
</dbReference>
<organism evidence="1 2">
    <name type="scientific">Paraburkholderia steynii</name>
    <dbReference type="NCBI Taxonomy" id="1245441"/>
    <lineage>
        <taxon>Bacteria</taxon>
        <taxon>Pseudomonadati</taxon>
        <taxon>Pseudomonadota</taxon>
        <taxon>Betaproteobacteria</taxon>
        <taxon>Burkholderiales</taxon>
        <taxon>Burkholderiaceae</taxon>
        <taxon>Paraburkholderia</taxon>
    </lineage>
</organism>
<reference evidence="1 2" key="1">
    <citation type="submission" date="2017-02" db="EMBL/GenBank/DDBJ databases">
        <title>Paraburkholderia sophoroidis sp. nov. and Paraburkholderia steynii sp. nov. rhizobial symbionts of the fynbos legume Hypocalyptus sophoroides.</title>
        <authorList>
            <person name="Steenkamp E.T."/>
            <person name="Beukes C.W."/>
            <person name="Van Zyl E."/>
            <person name="Avontuur J."/>
            <person name="Chan W.Y."/>
            <person name="Hassen A."/>
            <person name="Palmer M."/>
            <person name="Mthombeni L."/>
            <person name="Phalane F."/>
            <person name="Sereme K."/>
            <person name="Venter S.N."/>
        </authorList>
    </citation>
    <scope>NUCLEOTIDE SEQUENCE [LARGE SCALE GENOMIC DNA]</scope>
    <source>
        <strain evidence="1 2">HC1.1ba</strain>
    </source>
</reference>
<keyword evidence="2" id="KW-1185">Reference proteome</keyword>
<dbReference type="InterPro" id="IPR025332">
    <property type="entry name" value="DUF4238"/>
</dbReference>
<dbReference type="EMBL" id="MWML01000140">
    <property type="protein sequence ID" value="TCG05864.1"/>
    <property type="molecule type" value="Genomic_DNA"/>
</dbReference>
<gene>
    <name evidence="1" type="ORF">BZM27_30475</name>
</gene>
<accession>A0A4R0X783</accession>
<dbReference type="Proteomes" id="UP000294200">
    <property type="component" value="Unassembled WGS sequence"/>
</dbReference>
<evidence type="ECO:0000313" key="1">
    <source>
        <dbReference type="EMBL" id="TCG05864.1"/>
    </source>
</evidence>
<evidence type="ECO:0000313" key="2">
    <source>
        <dbReference type="Proteomes" id="UP000294200"/>
    </source>
</evidence>
<dbReference type="AlphaFoldDB" id="A0A4R0X783"/>
<name>A0A4R0X783_9BURK</name>
<comment type="caution">
    <text evidence="1">The sequence shown here is derived from an EMBL/GenBank/DDBJ whole genome shotgun (WGS) entry which is preliminary data.</text>
</comment>
<evidence type="ECO:0008006" key="3">
    <source>
        <dbReference type="Google" id="ProtNLM"/>
    </source>
</evidence>
<proteinExistence type="predicted"/>
<protein>
    <recommendedName>
        <fullName evidence="3">DUF4238 domain-containing protein</fullName>
    </recommendedName>
</protein>